<gene>
    <name evidence="3" type="ORF">PGLA1383_LOCUS6912</name>
    <name evidence="4" type="ORF">PGLA2088_LOCUS24822</name>
</gene>
<dbReference type="AlphaFoldDB" id="A0A813DRQ7"/>
<name>A0A813DRQ7_POLGL</name>
<evidence type="ECO:0000313" key="5">
    <source>
        <dbReference type="Proteomes" id="UP000654075"/>
    </source>
</evidence>
<dbReference type="InterPro" id="IPR018247">
    <property type="entry name" value="EF_Hand_1_Ca_BS"/>
</dbReference>
<comment type="caution">
    <text evidence="3">The sequence shown here is derived from an EMBL/GenBank/DDBJ whole genome shotgun (WGS) entry which is preliminary data.</text>
</comment>
<dbReference type="InterPro" id="IPR002048">
    <property type="entry name" value="EF_hand_dom"/>
</dbReference>
<dbReference type="GO" id="GO:0005509">
    <property type="term" value="F:calcium ion binding"/>
    <property type="evidence" value="ECO:0007669"/>
    <property type="project" value="InterPro"/>
</dbReference>
<protein>
    <recommendedName>
        <fullName evidence="2">EF-hand domain-containing protein</fullName>
    </recommendedName>
</protein>
<dbReference type="PROSITE" id="PS50222">
    <property type="entry name" value="EF_HAND_2"/>
    <property type="match status" value="1"/>
</dbReference>
<dbReference type="CDD" id="cd14279">
    <property type="entry name" value="CUE"/>
    <property type="match status" value="1"/>
</dbReference>
<dbReference type="Pfam" id="PF13499">
    <property type="entry name" value="EF-hand_7"/>
    <property type="match status" value="1"/>
</dbReference>
<organism evidence="3 5">
    <name type="scientific">Polarella glacialis</name>
    <name type="common">Dinoflagellate</name>
    <dbReference type="NCBI Taxonomy" id="89957"/>
    <lineage>
        <taxon>Eukaryota</taxon>
        <taxon>Sar</taxon>
        <taxon>Alveolata</taxon>
        <taxon>Dinophyceae</taxon>
        <taxon>Suessiales</taxon>
        <taxon>Suessiaceae</taxon>
        <taxon>Polarella</taxon>
    </lineage>
</organism>
<dbReference type="SMART" id="SM00054">
    <property type="entry name" value="EFh"/>
    <property type="match status" value="2"/>
</dbReference>
<dbReference type="EMBL" id="CAJNNW010026536">
    <property type="protein sequence ID" value="CAE8686121.1"/>
    <property type="molecule type" value="Genomic_DNA"/>
</dbReference>
<dbReference type="InterPro" id="IPR011992">
    <property type="entry name" value="EF-hand-dom_pair"/>
</dbReference>
<evidence type="ECO:0000256" key="1">
    <source>
        <dbReference type="ARBA" id="ARBA00022837"/>
    </source>
</evidence>
<dbReference type="PROSITE" id="PS00018">
    <property type="entry name" value="EF_HAND_1"/>
    <property type="match status" value="1"/>
</dbReference>
<keyword evidence="5" id="KW-1185">Reference proteome</keyword>
<dbReference type="SUPFAM" id="SSF47473">
    <property type="entry name" value="EF-hand"/>
    <property type="match status" value="1"/>
</dbReference>
<reference evidence="3" key="1">
    <citation type="submission" date="2021-02" db="EMBL/GenBank/DDBJ databases">
        <authorList>
            <person name="Dougan E. K."/>
            <person name="Rhodes N."/>
            <person name="Thang M."/>
            <person name="Chan C."/>
        </authorList>
    </citation>
    <scope>NUCLEOTIDE SEQUENCE</scope>
</reference>
<proteinExistence type="predicted"/>
<accession>A0A813DRQ7</accession>
<evidence type="ECO:0000313" key="3">
    <source>
        <dbReference type="EMBL" id="CAE8588099.1"/>
    </source>
</evidence>
<feature type="domain" description="EF-hand" evidence="2">
    <location>
        <begin position="55"/>
        <end position="90"/>
    </location>
</feature>
<dbReference type="Proteomes" id="UP000626109">
    <property type="component" value="Unassembled WGS sequence"/>
</dbReference>
<evidence type="ECO:0000259" key="2">
    <source>
        <dbReference type="PROSITE" id="PS50222"/>
    </source>
</evidence>
<sequence length="158" mass="17161">MGVFENLCTRFPHIDPAEIEKALAEAGGHGGKAVDVLKHHKGTAADPEEEVRDVAVVSDIKQAFRAWDTDGNGCLSWEEFSEAASQLGMFPAAAKKLWRVMDKTADEEVDFEVMVNWFFAKDKDDADSLRAKTQIRGGAANVAMDNLVGGGGHSWGCH</sequence>
<keyword evidence="1" id="KW-0106">Calcium</keyword>
<dbReference type="EMBL" id="CAJNNV010002936">
    <property type="protein sequence ID" value="CAE8588099.1"/>
    <property type="molecule type" value="Genomic_DNA"/>
</dbReference>
<evidence type="ECO:0000313" key="4">
    <source>
        <dbReference type="EMBL" id="CAE8686121.1"/>
    </source>
</evidence>
<dbReference type="Proteomes" id="UP000654075">
    <property type="component" value="Unassembled WGS sequence"/>
</dbReference>
<dbReference type="Gene3D" id="1.10.238.10">
    <property type="entry name" value="EF-hand"/>
    <property type="match status" value="1"/>
</dbReference>